<proteinExistence type="predicted"/>
<protein>
    <recommendedName>
        <fullName evidence="4">Eisosome protein 1</fullName>
    </recommendedName>
</protein>
<feature type="compositionally biased region" description="Basic and acidic residues" evidence="1">
    <location>
        <begin position="818"/>
        <end position="830"/>
    </location>
</feature>
<dbReference type="Proteomes" id="UP001301769">
    <property type="component" value="Unassembled WGS sequence"/>
</dbReference>
<evidence type="ECO:0000313" key="3">
    <source>
        <dbReference type="Proteomes" id="UP001301769"/>
    </source>
</evidence>
<dbReference type="InterPro" id="IPR024527">
    <property type="entry name" value="Eisosome1"/>
</dbReference>
<reference evidence="2" key="1">
    <citation type="journal article" date="2023" name="Mol. Phylogenet. Evol.">
        <title>Genome-scale phylogeny and comparative genomics of the fungal order Sordariales.</title>
        <authorList>
            <person name="Hensen N."/>
            <person name="Bonometti L."/>
            <person name="Westerberg I."/>
            <person name="Brannstrom I.O."/>
            <person name="Guillou S."/>
            <person name="Cros-Aarteil S."/>
            <person name="Calhoun S."/>
            <person name="Haridas S."/>
            <person name="Kuo A."/>
            <person name="Mondo S."/>
            <person name="Pangilinan J."/>
            <person name="Riley R."/>
            <person name="LaButti K."/>
            <person name="Andreopoulos B."/>
            <person name="Lipzen A."/>
            <person name="Chen C."/>
            <person name="Yan M."/>
            <person name="Daum C."/>
            <person name="Ng V."/>
            <person name="Clum A."/>
            <person name="Steindorff A."/>
            <person name="Ohm R.A."/>
            <person name="Martin F."/>
            <person name="Silar P."/>
            <person name="Natvig D.O."/>
            <person name="Lalanne C."/>
            <person name="Gautier V."/>
            <person name="Ament-Velasquez S.L."/>
            <person name="Kruys A."/>
            <person name="Hutchinson M.I."/>
            <person name="Powell A.J."/>
            <person name="Barry K."/>
            <person name="Miller A.N."/>
            <person name="Grigoriev I.V."/>
            <person name="Debuchy R."/>
            <person name="Gladieux P."/>
            <person name="Hiltunen Thoren M."/>
            <person name="Johannesson H."/>
        </authorList>
    </citation>
    <scope>NUCLEOTIDE SEQUENCE</scope>
    <source>
        <strain evidence="2">PSN293</strain>
    </source>
</reference>
<feature type="compositionally biased region" description="Low complexity" evidence="1">
    <location>
        <begin position="128"/>
        <end position="141"/>
    </location>
</feature>
<reference evidence="2" key="2">
    <citation type="submission" date="2023-05" db="EMBL/GenBank/DDBJ databases">
        <authorList>
            <consortium name="Lawrence Berkeley National Laboratory"/>
            <person name="Steindorff A."/>
            <person name="Hensen N."/>
            <person name="Bonometti L."/>
            <person name="Westerberg I."/>
            <person name="Brannstrom I.O."/>
            <person name="Guillou S."/>
            <person name="Cros-Aarteil S."/>
            <person name="Calhoun S."/>
            <person name="Haridas S."/>
            <person name="Kuo A."/>
            <person name="Mondo S."/>
            <person name="Pangilinan J."/>
            <person name="Riley R."/>
            <person name="Labutti K."/>
            <person name="Andreopoulos B."/>
            <person name="Lipzen A."/>
            <person name="Chen C."/>
            <person name="Yanf M."/>
            <person name="Daum C."/>
            <person name="Ng V."/>
            <person name="Clum A."/>
            <person name="Ohm R."/>
            <person name="Martin F."/>
            <person name="Silar P."/>
            <person name="Natvig D."/>
            <person name="Lalanne C."/>
            <person name="Gautier V."/>
            <person name="Ament-Velasquez S.L."/>
            <person name="Kruys A."/>
            <person name="Hutchinson M.I."/>
            <person name="Powell A.J."/>
            <person name="Barry K."/>
            <person name="Miller A.N."/>
            <person name="Grigoriev I.V."/>
            <person name="Debuchy R."/>
            <person name="Gladieux P."/>
            <person name="Thoren M.H."/>
            <person name="Johannesson H."/>
        </authorList>
    </citation>
    <scope>NUCLEOTIDE SEQUENCE</scope>
    <source>
        <strain evidence="2">PSN293</strain>
    </source>
</reference>
<comment type="caution">
    <text evidence="2">The sequence shown here is derived from an EMBL/GenBank/DDBJ whole genome shotgun (WGS) entry which is preliminary data.</text>
</comment>
<feature type="region of interest" description="Disordered" evidence="1">
    <location>
        <begin position="128"/>
        <end position="186"/>
    </location>
</feature>
<feature type="compositionally biased region" description="Basic and acidic residues" evidence="1">
    <location>
        <begin position="736"/>
        <end position="750"/>
    </location>
</feature>
<feature type="region of interest" description="Disordered" evidence="1">
    <location>
        <begin position="254"/>
        <end position="294"/>
    </location>
</feature>
<feature type="region of interest" description="Disordered" evidence="1">
    <location>
        <begin position="864"/>
        <end position="1040"/>
    </location>
</feature>
<evidence type="ECO:0000313" key="2">
    <source>
        <dbReference type="EMBL" id="KAK4212354.1"/>
    </source>
</evidence>
<evidence type="ECO:0008006" key="4">
    <source>
        <dbReference type="Google" id="ProtNLM"/>
    </source>
</evidence>
<feature type="compositionally biased region" description="Low complexity" evidence="1">
    <location>
        <begin position="63"/>
        <end position="74"/>
    </location>
</feature>
<dbReference type="Pfam" id="PF12757">
    <property type="entry name" value="Eisosome1"/>
    <property type="match status" value="1"/>
</dbReference>
<feature type="compositionally biased region" description="Basic and acidic residues" evidence="1">
    <location>
        <begin position="974"/>
        <end position="991"/>
    </location>
</feature>
<evidence type="ECO:0000256" key="1">
    <source>
        <dbReference type="SAM" id="MobiDB-lite"/>
    </source>
</evidence>
<dbReference type="EMBL" id="MU858129">
    <property type="protein sequence ID" value="KAK4212354.1"/>
    <property type="molecule type" value="Genomic_DNA"/>
</dbReference>
<feature type="compositionally biased region" description="Basic and acidic residues" evidence="1">
    <location>
        <begin position="260"/>
        <end position="272"/>
    </location>
</feature>
<dbReference type="PANTHER" id="PTHR28298:SF1">
    <property type="entry name" value="EISOSOME PROTEIN 1"/>
    <property type="match status" value="1"/>
</dbReference>
<dbReference type="PANTHER" id="PTHR28298">
    <property type="entry name" value="EISOSOME PROTEIN 1"/>
    <property type="match status" value="1"/>
</dbReference>
<organism evidence="2 3">
    <name type="scientific">Rhypophila decipiens</name>
    <dbReference type="NCBI Taxonomy" id="261697"/>
    <lineage>
        <taxon>Eukaryota</taxon>
        <taxon>Fungi</taxon>
        <taxon>Dikarya</taxon>
        <taxon>Ascomycota</taxon>
        <taxon>Pezizomycotina</taxon>
        <taxon>Sordariomycetes</taxon>
        <taxon>Sordariomycetidae</taxon>
        <taxon>Sordariales</taxon>
        <taxon>Naviculisporaceae</taxon>
        <taxon>Rhypophila</taxon>
    </lineage>
</organism>
<gene>
    <name evidence="2" type="ORF">QBC37DRAFT_194979</name>
</gene>
<feature type="region of interest" description="Disordered" evidence="1">
    <location>
        <begin position="545"/>
        <end position="850"/>
    </location>
</feature>
<keyword evidence="3" id="KW-1185">Reference proteome</keyword>
<feature type="compositionally biased region" description="Low complexity" evidence="1">
    <location>
        <begin position="671"/>
        <end position="682"/>
    </location>
</feature>
<feature type="compositionally biased region" description="Low complexity" evidence="1">
    <location>
        <begin position="875"/>
        <end position="893"/>
    </location>
</feature>
<dbReference type="GO" id="GO:0070941">
    <property type="term" value="P:eisosome assembly"/>
    <property type="evidence" value="ECO:0007669"/>
    <property type="project" value="TreeGrafter"/>
</dbReference>
<feature type="compositionally biased region" description="Acidic residues" evidence="1">
    <location>
        <begin position="962"/>
        <end position="973"/>
    </location>
</feature>
<feature type="region of interest" description="Disordered" evidence="1">
    <location>
        <begin position="51"/>
        <end position="93"/>
    </location>
</feature>
<feature type="compositionally biased region" description="Low complexity" evidence="1">
    <location>
        <begin position="755"/>
        <end position="773"/>
    </location>
</feature>
<name>A0AAN6Y4F4_9PEZI</name>
<feature type="compositionally biased region" description="Polar residues" evidence="1">
    <location>
        <begin position="142"/>
        <end position="154"/>
    </location>
</feature>
<feature type="region of interest" description="Disordered" evidence="1">
    <location>
        <begin position="101"/>
        <end position="120"/>
    </location>
</feature>
<feature type="compositionally biased region" description="Low complexity" evidence="1">
    <location>
        <begin position="692"/>
        <end position="704"/>
    </location>
</feature>
<feature type="compositionally biased region" description="Basic and acidic residues" evidence="1">
    <location>
        <begin position="545"/>
        <end position="574"/>
    </location>
</feature>
<feature type="region of interest" description="Disordered" evidence="1">
    <location>
        <begin position="493"/>
        <end position="533"/>
    </location>
</feature>
<feature type="compositionally biased region" description="Polar residues" evidence="1">
    <location>
        <begin position="864"/>
        <end position="874"/>
    </location>
</feature>
<sequence length="1040" mass="113371">MTSVTTTPLASSNRSGRLKYASAQELPSFPSLGLKNDGAAASAAATLGWANQKSPELWKPDSTSKSASTAALLANDKMTPASDPQRVQSAAVSQAALMAAGSVRRRENNKSTPPSLWGSSAANLAFNASKSASKSSQQPSPTLASTALTRQSSMRAAKGAMAGQRPRAISSPMPPSQSYPDKANAASNALSAATHAHRPSMRTMDIPIEEAGAVPFTTMDRQMYTSRPPVKPEVDEKRRNDVLHASAVAMAKRMYNQQEQQKKAGRNTENRARASSFTRHGEGGSRESTEEPTPIVYGNLQEAAYRLAQERLAKLQDEHQKNRDLQQYYGATGPHRHGKLGTIRNKLTRRRSSSDGDLMLEDQMRSRQIRSQMSLFNTKLMEVDEQKRTKDREALLAAAQRNVRARMQDMDKKIQEKTGMASLASSGHGHQSEWEWKAQAAAQARFDASHNPNHGKIDLGGGKFMDREEVDQIAAKKVQPLLDEINKNAELEYERRMQQKADEERRKDEEEGAKAREREVQAIHKKLKDQEKAEEKIRKAEIKEIERHQKEQAKAAKAEQKRLAKDGKEKEKEAVVLPPVSREGADGRGGVDETALAPEAKPEEKENTTLEPTSGWPDKMIKNKSEKKPETTAGSGSGGGLARAISIKFHKVQKKDKEPKGKETETITKSAPAPITIAPVATGGTKGVANETTTSPSSPPSATTNKVKTWIKSHFRSKSFPPATEEAGEVGSPSSKTKDDTRKGEAKKDTGFIGGAALARLSASSSGSDGAASVKGAKRSPVTSPVLARRGSFAEETEPHRDSLREVALAGRVDYLTDPDRSPREEKGETSHSALRGGNGTGVPIPPPAPVPVPIPVVITTSEVSAQPQTATILNTTSYPSPTTRRTNRPLNNDGISAESTDQEDEWEEKPELKIYSPVPLRLKKEETSAIEKFGTTDWDITPRTVKSKERTGSVSSMSSTDLDDELDSDDEKDERYSLERFEETRDKLDRPGLPPRVSSADVIGVVDDEDLGENSMLGRPRPVERGLSPYRGSRFSEAL</sequence>
<feature type="compositionally biased region" description="Basic and acidic residues" evidence="1">
    <location>
        <begin position="655"/>
        <end position="666"/>
    </location>
</feature>
<feature type="compositionally biased region" description="Basic and acidic residues" evidence="1">
    <location>
        <begin position="279"/>
        <end position="289"/>
    </location>
</feature>
<dbReference type="AlphaFoldDB" id="A0AAN6Y4F4"/>
<feature type="compositionally biased region" description="Basic and acidic residues" evidence="1">
    <location>
        <begin position="619"/>
        <end position="630"/>
    </location>
</feature>
<accession>A0AAN6Y4F4</accession>